<dbReference type="SUPFAM" id="SSF53901">
    <property type="entry name" value="Thiolase-like"/>
    <property type="match status" value="2"/>
</dbReference>
<dbReference type="InterPro" id="IPR020617">
    <property type="entry name" value="Thiolase_C"/>
</dbReference>
<accession>A0ABP7ESK8</accession>
<dbReference type="Gene3D" id="3.40.47.10">
    <property type="match status" value="1"/>
</dbReference>
<dbReference type="PROSITE" id="PS00737">
    <property type="entry name" value="THIOLASE_2"/>
    <property type="match status" value="1"/>
</dbReference>
<dbReference type="PANTHER" id="PTHR18919">
    <property type="entry name" value="ACETYL-COA C-ACYLTRANSFERASE"/>
    <property type="match status" value="1"/>
</dbReference>
<dbReference type="EMBL" id="BAABEP010000011">
    <property type="protein sequence ID" value="GAA3724024.1"/>
    <property type="molecule type" value="Genomic_DNA"/>
</dbReference>
<dbReference type="Proteomes" id="UP001499884">
    <property type="component" value="Unassembled WGS sequence"/>
</dbReference>
<evidence type="ECO:0000259" key="6">
    <source>
        <dbReference type="Pfam" id="PF02803"/>
    </source>
</evidence>
<dbReference type="InterPro" id="IPR016039">
    <property type="entry name" value="Thiolase-like"/>
</dbReference>
<evidence type="ECO:0000313" key="7">
    <source>
        <dbReference type="EMBL" id="GAA3724024.1"/>
    </source>
</evidence>
<dbReference type="CDD" id="cd00751">
    <property type="entry name" value="thiolase"/>
    <property type="match status" value="1"/>
</dbReference>
<evidence type="ECO:0000259" key="5">
    <source>
        <dbReference type="Pfam" id="PF00108"/>
    </source>
</evidence>
<comment type="caution">
    <text evidence="7">The sequence shown here is derived from an EMBL/GenBank/DDBJ whole genome shotgun (WGS) entry which is preliminary data.</text>
</comment>
<dbReference type="NCBIfam" id="NF005890">
    <property type="entry name" value="PRK07851.1"/>
    <property type="match status" value="1"/>
</dbReference>
<dbReference type="InterPro" id="IPR020613">
    <property type="entry name" value="Thiolase_CS"/>
</dbReference>
<protein>
    <submittedName>
        <fullName evidence="7">Acetyl-CoA C-acetyltransferase</fullName>
    </submittedName>
</protein>
<dbReference type="PANTHER" id="PTHR18919:SF134">
    <property type="entry name" value="BETA-KETOACYL COA THIOLASE FADA3-RELATED"/>
    <property type="match status" value="1"/>
</dbReference>
<organism evidence="7 8">
    <name type="scientific">Streptomyces tremellae</name>
    <dbReference type="NCBI Taxonomy" id="1124239"/>
    <lineage>
        <taxon>Bacteria</taxon>
        <taxon>Bacillati</taxon>
        <taxon>Actinomycetota</taxon>
        <taxon>Actinomycetes</taxon>
        <taxon>Kitasatosporales</taxon>
        <taxon>Streptomycetaceae</taxon>
        <taxon>Streptomyces</taxon>
    </lineage>
</organism>
<dbReference type="Pfam" id="PF02803">
    <property type="entry name" value="Thiolase_C"/>
    <property type="match status" value="1"/>
</dbReference>
<feature type="domain" description="Thiolase C-terminal" evidence="6">
    <location>
        <begin position="282"/>
        <end position="404"/>
    </location>
</feature>
<keyword evidence="8" id="KW-1185">Reference proteome</keyword>
<gene>
    <name evidence="7" type="ORF">GCM10023082_22650</name>
</gene>
<comment type="similarity">
    <text evidence="1 4">Belongs to the thiolase-like superfamily. Thiolase family.</text>
</comment>
<reference evidence="8" key="1">
    <citation type="journal article" date="2019" name="Int. J. Syst. Evol. Microbiol.">
        <title>The Global Catalogue of Microorganisms (GCM) 10K type strain sequencing project: providing services to taxonomists for standard genome sequencing and annotation.</title>
        <authorList>
            <consortium name="The Broad Institute Genomics Platform"/>
            <consortium name="The Broad Institute Genome Sequencing Center for Infectious Disease"/>
            <person name="Wu L."/>
            <person name="Ma J."/>
        </authorList>
    </citation>
    <scope>NUCLEOTIDE SEQUENCE [LARGE SCALE GENOMIC DNA]</scope>
    <source>
        <strain evidence="8">JCM 30846</strain>
    </source>
</reference>
<evidence type="ECO:0000256" key="1">
    <source>
        <dbReference type="ARBA" id="ARBA00010982"/>
    </source>
</evidence>
<dbReference type="InterPro" id="IPR002155">
    <property type="entry name" value="Thiolase"/>
</dbReference>
<keyword evidence="3 4" id="KW-0012">Acyltransferase</keyword>
<evidence type="ECO:0000313" key="8">
    <source>
        <dbReference type="Proteomes" id="UP001499884"/>
    </source>
</evidence>
<dbReference type="PIRSF" id="PIRSF000429">
    <property type="entry name" value="Ac-CoA_Ac_transf"/>
    <property type="match status" value="1"/>
</dbReference>
<feature type="domain" description="Thiolase N-terminal" evidence="5">
    <location>
        <begin position="5"/>
        <end position="274"/>
    </location>
</feature>
<dbReference type="Pfam" id="PF00108">
    <property type="entry name" value="Thiolase_N"/>
    <property type="match status" value="1"/>
</dbReference>
<name>A0ABP7ESK8_9ACTN</name>
<keyword evidence="2 4" id="KW-0808">Transferase</keyword>
<dbReference type="InterPro" id="IPR020616">
    <property type="entry name" value="Thiolase_N"/>
</dbReference>
<evidence type="ECO:0000256" key="4">
    <source>
        <dbReference type="RuleBase" id="RU003557"/>
    </source>
</evidence>
<sequence>MPEAVIVSAARSPIGRAFKGSLKDLRPDDLTATVIRTALDKVPGLDPREIDDLMLGCGLPGGEQGHNLARIVAVQMGMDHLPGCTITRYCSSSLQTSRMALHAIRAGEGDVFISAGVEMVSRSVKGTSDGMPDTHNPLFASAEARTAEVAQSVGADWHDPREDELLPDPYIAMGQTAENLARWKGVTREEMDEFGVRSQNLAEEALKNGFWEREITPVTLPDGTVVAKDDGPRAGVTLEGVSGLKPVFRPDGRVTAGNCCPLNDGAAALVIMSDTKARELGLTPLARIVSTGVTGLSPEIMGLGPVEASRQALRRAGLTMDDIDLVEINEAFAAQVIPSYRELEIPLEKLNVNGGAIAVGHPFGMTGARITGTLINSLQFHDKQFGLETMCVGGGQGMAMVIERLS</sequence>
<dbReference type="NCBIfam" id="TIGR01930">
    <property type="entry name" value="AcCoA-C-Actrans"/>
    <property type="match status" value="1"/>
</dbReference>
<dbReference type="RefSeq" id="WP_345644791.1">
    <property type="nucleotide sequence ID" value="NZ_BAABEP010000011.1"/>
</dbReference>
<evidence type="ECO:0000256" key="3">
    <source>
        <dbReference type="ARBA" id="ARBA00023315"/>
    </source>
</evidence>
<proteinExistence type="inferred from homology"/>
<evidence type="ECO:0000256" key="2">
    <source>
        <dbReference type="ARBA" id="ARBA00022679"/>
    </source>
</evidence>